<dbReference type="InterPro" id="IPR005708">
    <property type="entry name" value="Homogentis_dOase"/>
</dbReference>
<name>A0ABV7KZW5_9PROT</name>
<feature type="domain" description="Homogentisate 1,2-dioxygenase C-terminal" evidence="12">
    <location>
        <begin position="281"/>
        <end position="433"/>
    </location>
</feature>
<dbReference type="Proteomes" id="UP001595528">
    <property type="component" value="Unassembled WGS sequence"/>
</dbReference>
<evidence type="ECO:0000256" key="1">
    <source>
        <dbReference type="ARBA" id="ARBA00001962"/>
    </source>
</evidence>
<keyword evidence="7 9" id="KW-0408">Iron</keyword>
<feature type="domain" description="Homogentisate 1,2-dioxygenase N-terminal" evidence="13">
    <location>
        <begin position="10"/>
        <end position="280"/>
    </location>
</feature>
<feature type="binding site" evidence="9">
    <location>
        <position position="372"/>
    </location>
    <ligand>
        <name>homogentisate</name>
        <dbReference type="ChEBI" id="CHEBI:16169"/>
    </ligand>
</feature>
<keyword evidence="8 9" id="KW-0585">Phenylalanine catabolism</keyword>
<keyword evidence="15" id="KW-1185">Reference proteome</keyword>
<feature type="binding site" evidence="9">
    <location>
        <position position="390"/>
    </location>
    <ligand>
        <name>Fe cation</name>
        <dbReference type="ChEBI" id="CHEBI:24875"/>
    </ligand>
</feature>
<protein>
    <recommendedName>
        <fullName evidence="9 10">Homogentisate 1,2-dioxygenase</fullName>
        <shortName evidence="9">HGDO</shortName>
        <ecNumber evidence="9 10">1.13.11.5</ecNumber>
    </recommendedName>
    <alternativeName>
        <fullName evidence="9">Homogentisate oxygenase</fullName>
    </alternativeName>
    <alternativeName>
        <fullName evidence="9">Homogentisic acid oxidase</fullName>
    </alternativeName>
    <alternativeName>
        <fullName evidence="9">Homogentisicase</fullName>
    </alternativeName>
</protein>
<keyword evidence="3 9" id="KW-0479">Metal-binding</keyword>
<gene>
    <name evidence="9 14" type="primary">hmgA</name>
    <name evidence="14" type="ORF">ACFOGJ_09865</name>
</gene>
<evidence type="ECO:0000256" key="2">
    <source>
        <dbReference type="ARBA" id="ARBA00007757"/>
    </source>
</evidence>
<dbReference type="InterPro" id="IPR046451">
    <property type="entry name" value="HgmA_C"/>
</dbReference>
<dbReference type="SUPFAM" id="SSF51182">
    <property type="entry name" value="RmlC-like cupins"/>
    <property type="match status" value="1"/>
</dbReference>
<organism evidence="14 15">
    <name type="scientific">Marinibaculum pumilum</name>
    <dbReference type="NCBI Taxonomy" id="1766165"/>
    <lineage>
        <taxon>Bacteria</taxon>
        <taxon>Pseudomonadati</taxon>
        <taxon>Pseudomonadota</taxon>
        <taxon>Alphaproteobacteria</taxon>
        <taxon>Rhodospirillales</taxon>
        <taxon>Rhodospirillaceae</taxon>
        <taxon>Marinibaculum</taxon>
    </lineage>
</organism>
<comment type="caution">
    <text evidence="14">The sequence shown here is derived from an EMBL/GenBank/DDBJ whole genome shotgun (WGS) entry which is preliminary data.</text>
</comment>
<accession>A0ABV7KZW5</accession>
<dbReference type="Pfam" id="PF04209">
    <property type="entry name" value="HgmA_C"/>
    <property type="match status" value="1"/>
</dbReference>
<dbReference type="NCBIfam" id="TIGR01015">
    <property type="entry name" value="hmgA"/>
    <property type="match status" value="1"/>
</dbReference>
<evidence type="ECO:0000256" key="11">
    <source>
        <dbReference type="SAM" id="MobiDB-lite"/>
    </source>
</evidence>
<evidence type="ECO:0000313" key="14">
    <source>
        <dbReference type="EMBL" id="MFC3227537.1"/>
    </source>
</evidence>
<evidence type="ECO:0000256" key="6">
    <source>
        <dbReference type="ARBA" id="ARBA00023002"/>
    </source>
</evidence>
<comment type="subunit">
    <text evidence="9">Hexamer; dimer of trimers.</text>
</comment>
<evidence type="ECO:0000256" key="4">
    <source>
        <dbReference type="ARBA" id="ARBA00022878"/>
    </source>
</evidence>
<dbReference type="RefSeq" id="WP_379899769.1">
    <property type="nucleotide sequence ID" value="NZ_JBHRTR010000023.1"/>
</dbReference>
<dbReference type="EMBL" id="JBHRTR010000023">
    <property type="protein sequence ID" value="MFC3227537.1"/>
    <property type="molecule type" value="Genomic_DNA"/>
</dbReference>
<dbReference type="InterPro" id="IPR022950">
    <property type="entry name" value="Homogentis_dOase_bac"/>
</dbReference>
<proteinExistence type="inferred from homology"/>
<evidence type="ECO:0000259" key="12">
    <source>
        <dbReference type="Pfam" id="PF04209"/>
    </source>
</evidence>
<comment type="function">
    <text evidence="9">Involved in the catabolism of homogentisate (2,5-dihydroxyphenylacetate or 2,5-OH-PhAc), a central intermediate in the degradation of phenylalanine and tyrosine. Catalyzes the oxidative ring cleavage of the aromatic ring of homogentisate to yield maleylacetoacetate.</text>
</comment>
<dbReference type="InterPro" id="IPR011051">
    <property type="entry name" value="RmlC_Cupin_sf"/>
</dbReference>
<dbReference type="HAMAP" id="MF_00334">
    <property type="entry name" value="Homogentis_dioxygen"/>
    <property type="match status" value="1"/>
</dbReference>
<evidence type="ECO:0000256" key="7">
    <source>
        <dbReference type="ARBA" id="ARBA00023004"/>
    </source>
</evidence>
<feature type="active site" description="Proton acceptor" evidence="9">
    <location>
        <position position="293"/>
    </location>
</feature>
<keyword evidence="6 9" id="KW-0560">Oxidoreductase</keyword>
<evidence type="ECO:0000256" key="8">
    <source>
        <dbReference type="ARBA" id="ARBA00023232"/>
    </source>
</evidence>
<evidence type="ECO:0000259" key="13">
    <source>
        <dbReference type="Pfam" id="PF20510"/>
    </source>
</evidence>
<dbReference type="InterPro" id="IPR046452">
    <property type="entry name" value="HgmA_N"/>
</dbReference>
<dbReference type="PANTHER" id="PTHR11056">
    <property type="entry name" value="HOMOGENTISATE 1,2-DIOXYGENASE"/>
    <property type="match status" value="1"/>
</dbReference>
<dbReference type="Gene3D" id="2.60.120.10">
    <property type="entry name" value="Jelly Rolls"/>
    <property type="match status" value="1"/>
</dbReference>
<evidence type="ECO:0000256" key="10">
    <source>
        <dbReference type="NCBIfam" id="TIGR01015"/>
    </source>
</evidence>
<feature type="region of interest" description="Disordered" evidence="11">
    <location>
        <begin position="88"/>
        <end position="111"/>
    </location>
</feature>
<reference evidence="15" key="1">
    <citation type="journal article" date="2019" name="Int. J. Syst. Evol. Microbiol.">
        <title>The Global Catalogue of Microorganisms (GCM) 10K type strain sequencing project: providing services to taxonomists for standard genome sequencing and annotation.</title>
        <authorList>
            <consortium name="The Broad Institute Genomics Platform"/>
            <consortium name="The Broad Institute Genome Sequencing Center for Infectious Disease"/>
            <person name="Wu L."/>
            <person name="Ma J."/>
        </authorList>
    </citation>
    <scope>NUCLEOTIDE SEQUENCE [LARGE SCALE GENOMIC DNA]</scope>
    <source>
        <strain evidence="15">KCTC 42964</strain>
    </source>
</reference>
<evidence type="ECO:0000256" key="5">
    <source>
        <dbReference type="ARBA" id="ARBA00022964"/>
    </source>
</evidence>
<keyword evidence="4 9" id="KW-0828">Tyrosine catabolism</keyword>
<comment type="caution">
    <text evidence="9">Lacks conserved residue(s) required for the propagation of feature annotation.</text>
</comment>
<dbReference type="GO" id="GO:0004411">
    <property type="term" value="F:homogentisate 1,2-dioxygenase activity"/>
    <property type="evidence" value="ECO:0007669"/>
    <property type="project" value="UniProtKB-EC"/>
</dbReference>
<dbReference type="CDD" id="cd07000">
    <property type="entry name" value="cupin_HGO_N"/>
    <property type="match status" value="1"/>
</dbReference>
<comment type="similarity">
    <text evidence="2 9">Belongs to the homogentisate dioxygenase family.</text>
</comment>
<comment type="cofactor">
    <cofactor evidence="1 9">
        <name>Fe cation</name>
        <dbReference type="ChEBI" id="CHEBI:24875"/>
    </cofactor>
</comment>
<evidence type="ECO:0000256" key="3">
    <source>
        <dbReference type="ARBA" id="ARBA00022723"/>
    </source>
</evidence>
<dbReference type="InterPro" id="IPR014710">
    <property type="entry name" value="RmlC-like_jellyroll"/>
</dbReference>
<comment type="catalytic activity">
    <reaction evidence="9">
        <text>homogentisate + O2 = 4-maleylacetoacetate + H(+)</text>
        <dbReference type="Rhea" id="RHEA:15449"/>
        <dbReference type="ChEBI" id="CHEBI:15378"/>
        <dbReference type="ChEBI" id="CHEBI:15379"/>
        <dbReference type="ChEBI" id="CHEBI:16169"/>
        <dbReference type="ChEBI" id="CHEBI:17105"/>
        <dbReference type="EC" id="1.13.11.5"/>
    </reaction>
</comment>
<dbReference type="PANTHER" id="PTHR11056:SF0">
    <property type="entry name" value="HOMOGENTISATE 1,2-DIOXYGENASE"/>
    <property type="match status" value="1"/>
</dbReference>
<evidence type="ECO:0000256" key="9">
    <source>
        <dbReference type="HAMAP-Rule" id="MF_00334"/>
    </source>
</evidence>
<dbReference type="EC" id="1.13.11.5" evidence="9 10"/>
<dbReference type="Pfam" id="PF20510">
    <property type="entry name" value="HgmA_N"/>
    <property type="match status" value="1"/>
</dbReference>
<evidence type="ECO:0000313" key="15">
    <source>
        <dbReference type="Proteomes" id="UP001595528"/>
    </source>
</evidence>
<sequence>MTSVSGPDGYMSGFGNEFETEALEGALPVGQNSPQRCPYGLYAEQLSGSPFTAPRASNRRTWLYRIRPSVLHAVKFRRAAESEWKTAPHHVAGGPDLGPLRWDPPAPPAGETSFVEGMRTMTTAGDVNVQAGMAAHIFHVSRSMEREYFYNADGELLVVMGKGRLAFHTEMGRIEAEPGEIVVLPRGVKFRVALLEGPARGYACENYGAMFTLPERGPIGANGLANPRDFLVPVAAYEEVEAPCTLTVKWCGGFHTAEIGHSPLDVVAWHGAHVPYKYDLRRFSPVGAILNDHPDPSIFTVLTAPSDTPGMANVDFAIFPERWMVAEGTFRPPWYHMNVMSEFMGLIYGVYDAKPEGFVPGGMSLHNCMLPHGPDNDAFTAASFSKLEPHKLSGTLAFMFETRFPQHLTGFAGDLPTLQAGYTDCWSGLKKHFDPARRDWGAAAE</sequence>
<keyword evidence="5 9" id="KW-0223">Dioxygenase</keyword>
<comment type="pathway">
    <text evidence="9">Amino-acid degradation; L-phenylalanine degradation; acetoacetate and fumarate from L-phenylalanine: step 4/6.</text>
</comment>